<dbReference type="RefSeq" id="WP_048513678.1">
    <property type="nucleotide sequence ID" value="NZ_FUXD01000014.1"/>
</dbReference>
<sequence length="384" mass="41636">MDRLNTEEAVFLLKMLVETNTSNPPGNEKLLADKISGYLSGTRAVVRSVPCGSGRASILAKIQGTGERKPLILCGHMDTVPFGKTARWHFPPDLLTEDGGRYYGRGTSDMKSGLAALLYAFKKAAAHPQMPLGDIYLAATADEESQGLGAQSLMGRLPLQNGIMLIAEPTANGIGICSKGTVWAHFMIKGKTAHGAYPEQGIDAIHAAVELHQTLTGFCQTYTDPLLGPSTCTMTEISGGVKTNMVADCCETVMDIRTTPNLENTVLIEKIHAACREIMAQYDGLDIQINISNNREPVAVDPMQEPVEQVAAIIKTQTGNQPAYKGIRFFSDASVFAGNCTQLTCMLFGPGREENAHIVDEYVDKDAYFTSIVCYNELLHTYFS</sequence>
<evidence type="ECO:0000256" key="2">
    <source>
        <dbReference type="ARBA" id="ARBA00001947"/>
    </source>
</evidence>
<evidence type="ECO:0000256" key="6">
    <source>
        <dbReference type="ARBA" id="ARBA00016853"/>
    </source>
</evidence>
<dbReference type="InterPro" id="IPR011650">
    <property type="entry name" value="Peptidase_M20_dimer"/>
</dbReference>
<proteinExistence type="inferred from homology"/>
<dbReference type="PATRIC" id="fig|1122219.3.peg.3449"/>
<evidence type="ECO:0000259" key="12">
    <source>
        <dbReference type="Pfam" id="PF07687"/>
    </source>
</evidence>
<keyword evidence="9" id="KW-0862">Zinc</keyword>
<organism evidence="13 14">
    <name type="scientific">Megasphaera cerevisiae DSM 20462</name>
    <dbReference type="NCBI Taxonomy" id="1122219"/>
    <lineage>
        <taxon>Bacteria</taxon>
        <taxon>Bacillati</taxon>
        <taxon>Bacillota</taxon>
        <taxon>Negativicutes</taxon>
        <taxon>Veillonellales</taxon>
        <taxon>Veillonellaceae</taxon>
        <taxon>Megasphaera</taxon>
    </lineage>
</organism>
<evidence type="ECO:0000256" key="1">
    <source>
        <dbReference type="ARBA" id="ARBA00001941"/>
    </source>
</evidence>
<keyword evidence="8" id="KW-0378">Hydrolase</keyword>
<reference evidence="13 14" key="1">
    <citation type="submission" date="2015-06" db="EMBL/GenBank/DDBJ databases">
        <title>Draft genome sequence of beer spoilage bacterium Megasphaera cerevisiae type strain 20462.</title>
        <authorList>
            <person name="Kutumbaka K."/>
            <person name="Pasmowitz J."/>
            <person name="Mategko J."/>
            <person name="Reyes D."/>
            <person name="Friedrich A."/>
            <person name="Han S."/>
            <person name="Martens-Habbena W."/>
            <person name="Neal-McKinney J."/>
            <person name="Janagama H.K."/>
            <person name="Nadala C."/>
            <person name="Samadpour M."/>
        </authorList>
    </citation>
    <scope>NUCLEOTIDE SEQUENCE [LARGE SCALE GENOMIC DNA]</scope>
    <source>
        <strain evidence="13 14">DSM 20462</strain>
    </source>
</reference>
<dbReference type="InterPro" id="IPR036264">
    <property type="entry name" value="Bact_exopeptidase_dim_dom"/>
</dbReference>
<dbReference type="Proteomes" id="UP000036503">
    <property type="component" value="Unassembled WGS sequence"/>
</dbReference>
<protein>
    <recommendedName>
        <fullName evidence="6">Probable succinyl-diaminopimelate desuccinylase</fullName>
        <ecNumber evidence="5">3.5.1.18</ecNumber>
    </recommendedName>
</protein>
<comment type="similarity">
    <text evidence="4">Belongs to the peptidase M20A family.</text>
</comment>
<dbReference type="Gene3D" id="3.40.630.10">
    <property type="entry name" value="Zn peptidases"/>
    <property type="match status" value="1"/>
</dbReference>
<evidence type="ECO:0000256" key="11">
    <source>
        <dbReference type="ARBA" id="ARBA00051301"/>
    </source>
</evidence>
<comment type="cofactor">
    <cofactor evidence="2">
        <name>Zn(2+)</name>
        <dbReference type="ChEBI" id="CHEBI:29105"/>
    </cofactor>
</comment>
<dbReference type="CDD" id="cd08659">
    <property type="entry name" value="M20_ArgE_DapE-like"/>
    <property type="match status" value="1"/>
</dbReference>
<dbReference type="InterPro" id="IPR001261">
    <property type="entry name" value="ArgE/DapE_CS"/>
</dbReference>
<keyword evidence="10" id="KW-0170">Cobalt</keyword>
<dbReference type="GO" id="GO:0009014">
    <property type="term" value="F:succinyl-diaminopimelate desuccinylase activity"/>
    <property type="evidence" value="ECO:0007669"/>
    <property type="project" value="UniProtKB-EC"/>
</dbReference>
<comment type="pathway">
    <text evidence="3">Amino-acid biosynthesis; L-lysine biosynthesis via DAP pathway; LL-2,6-diaminopimelate from (S)-tetrahydrodipicolinate (succinylase route): step 3/3.</text>
</comment>
<dbReference type="InterPro" id="IPR050072">
    <property type="entry name" value="Peptidase_M20A"/>
</dbReference>
<dbReference type="Pfam" id="PF07687">
    <property type="entry name" value="M20_dimer"/>
    <property type="match status" value="1"/>
</dbReference>
<dbReference type="UniPathway" id="UPA00034">
    <property type="reaction ID" value="UER00021"/>
</dbReference>
<dbReference type="InParanoid" id="A0A0J6WYX9"/>
<dbReference type="SUPFAM" id="SSF55031">
    <property type="entry name" value="Bacterial exopeptidase dimerisation domain"/>
    <property type="match status" value="1"/>
</dbReference>
<dbReference type="PANTHER" id="PTHR43808">
    <property type="entry name" value="ACETYLORNITHINE DEACETYLASE"/>
    <property type="match status" value="1"/>
</dbReference>
<evidence type="ECO:0000256" key="8">
    <source>
        <dbReference type="ARBA" id="ARBA00022801"/>
    </source>
</evidence>
<dbReference type="Gene3D" id="3.30.70.360">
    <property type="match status" value="1"/>
</dbReference>
<dbReference type="GO" id="GO:0009089">
    <property type="term" value="P:lysine biosynthetic process via diaminopimelate"/>
    <property type="evidence" value="ECO:0007669"/>
    <property type="project" value="UniProtKB-UniPathway"/>
</dbReference>
<evidence type="ECO:0000256" key="4">
    <source>
        <dbReference type="ARBA" id="ARBA00006247"/>
    </source>
</evidence>
<dbReference type="OrthoDB" id="9792335at2"/>
<comment type="catalytic activity">
    <reaction evidence="11">
        <text>N-succinyl-(2S,6S)-2,6-diaminopimelate + H2O = (2S,6S)-2,6-diaminopimelate + succinate</text>
        <dbReference type="Rhea" id="RHEA:22608"/>
        <dbReference type="ChEBI" id="CHEBI:15377"/>
        <dbReference type="ChEBI" id="CHEBI:30031"/>
        <dbReference type="ChEBI" id="CHEBI:57609"/>
        <dbReference type="ChEBI" id="CHEBI:58087"/>
        <dbReference type="EC" id="3.5.1.18"/>
    </reaction>
</comment>
<dbReference type="EC" id="3.5.1.18" evidence="5"/>
<evidence type="ECO:0000256" key="5">
    <source>
        <dbReference type="ARBA" id="ARBA00011921"/>
    </source>
</evidence>
<dbReference type="NCBIfam" id="TIGR01910">
    <property type="entry name" value="DapE-ArgE"/>
    <property type="match status" value="1"/>
</dbReference>
<dbReference type="EMBL" id="LEKT01000010">
    <property type="protein sequence ID" value="KMO87062.1"/>
    <property type="molecule type" value="Genomic_DNA"/>
</dbReference>
<evidence type="ECO:0000313" key="14">
    <source>
        <dbReference type="Proteomes" id="UP000036503"/>
    </source>
</evidence>
<dbReference type="InterPro" id="IPR010182">
    <property type="entry name" value="ArgE/DapE"/>
</dbReference>
<evidence type="ECO:0000313" key="13">
    <source>
        <dbReference type="EMBL" id="KMO87062.1"/>
    </source>
</evidence>
<evidence type="ECO:0000256" key="7">
    <source>
        <dbReference type="ARBA" id="ARBA00022723"/>
    </source>
</evidence>
<evidence type="ECO:0000256" key="3">
    <source>
        <dbReference type="ARBA" id="ARBA00005130"/>
    </source>
</evidence>
<evidence type="ECO:0000256" key="9">
    <source>
        <dbReference type="ARBA" id="ARBA00022833"/>
    </source>
</evidence>
<dbReference type="InterPro" id="IPR002933">
    <property type="entry name" value="Peptidase_M20"/>
</dbReference>
<keyword evidence="14" id="KW-1185">Reference proteome</keyword>
<dbReference type="Pfam" id="PF01546">
    <property type="entry name" value="Peptidase_M20"/>
    <property type="match status" value="1"/>
</dbReference>
<comment type="cofactor">
    <cofactor evidence="1">
        <name>Co(2+)</name>
        <dbReference type="ChEBI" id="CHEBI:48828"/>
    </cofactor>
</comment>
<dbReference type="GO" id="GO:0046872">
    <property type="term" value="F:metal ion binding"/>
    <property type="evidence" value="ECO:0007669"/>
    <property type="project" value="UniProtKB-KW"/>
</dbReference>
<dbReference type="SUPFAM" id="SSF53187">
    <property type="entry name" value="Zn-dependent exopeptidases"/>
    <property type="match status" value="1"/>
</dbReference>
<gene>
    <name evidence="13" type="ORF">AB840_04670</name>
</gene>
<name>A0A0J6WYX9_9FIRM</name>
<comment type="caution">
    <text evidence="13">The sequence shown here is derived from an EMBL/GenBank/DDBJ whole genome shotgun (WGS) entry which is preliminary data.</text>
</comment>
<evidence type="ECO:0000256" key="10">
    <source>
        <dbReference type="ARBA" id="ARBA00023285"/>
    </source>
</evidence>
<keyword evidence="7" id="KW-0479">Metal-binding</keyword>
<accession>A0A0J6WYX9</accession>
<feature type="domain" description="Peptidase M20 dimerisation" evidence="12">
    <location>
        <begin position="178"/>
        <end position="282"/>
    </location>
</feature>
<dbReference type="PROSITE" id="PS00759">
    <property type="entry name" value="ARGE_DAPE_CPG2_2"/>
    <property type="match status" value="1"/>
</dbReference>
<dbReference type="AlphaFoldDB" id="A0A0J6WYX9"/>
<dbReference type="STRING" id="39029.BSR42_11235"/>